<feature type="compositionally biased region" description="Basic and acidic residues" evidence="1">
    <location>
        <begin position="72"/>
        <end position="92"/>
    </location>
</feature>
<evidence type="ECO:0000313" key="3">
    <source>
        <dbReference type="Proteomes" id="UP000828390"/>
    </source>
</evidence>
<feature type="region of interest" description="Disordered" evidence="1">
    <location>
        <begin position="67"/>
        <end position="98"/>
    </location>
</feature>
<comment type="caution">
    <text evidence="2">The sequence shown here is derived from an EMBL/GenBank/DDBJ whole genome shotgun (WGS) entry which is preliminary data.</text>
</comment>
<name>A0A9D4G973_DREPO</name>
<evidence type="ECO:0000256" key="1">
    <source>
        <dbReference type="SAM" id="MobiDB-lite"/>
    </source>
</evidence>
<sequence>MYTFLAIKDHDISCTAVAGSFAAVTRNTPVHFDFIATIKDQHGAAKEVDGANKDIYVANAMDTGTMPVRQGANKDLRGDDTEYHGETRHNTDDGGCSR</sequence>
<accession>A0A9D4G973</accession>
<dbReference type="Proteomes" id="UP000828390">
    <property type="component" value="Unassembled WGS sequence"/>
</dbReference>
<organism evidence="2 3">
    <name type="scientific">Dreissena polymorpha</name>
    <name type="common">Zebra mussel</name>
    <name type="synonym">Mytilus polymorpha</name>
    <dbReference type="NCBI Taxonomy" id="45954"/>
    <lineage>
        <taxon>Eukaryota</taxon>
        <taxon>Metazoa</taxon>
        <taxon>Spiralia</taxon>
        <taxon>Lophotrochozoa</taxon>
        <taxon>Mollusca</taxon>
        <taxon>Bivalvia</taxon>
        <taxon>Autobranchia</taxon>
        <taxon>Heteroconchia</taxon>
        <taxon>Euheterodonta</taxon>
        <taxon>Imparidentia</taxon>
        <taxon>Neoheterodontei</taxon>
        <taxon>Myida</taxon>
        <taxon>Dreissenoidea</taxon>
        <taxon>Dreissenidae</taxon>
        <taxon>Dreissena</taxon>
    </lineage>
</organism>
<keyword evidence="3" id="KW-1185">Reference proteome</keyword>
<gene>
    <name evidence="2" type="ORF">DPMN_141028</name>
</gene>
<dbReference type="EMBL" id="JAIWYP010000006">
    <property type="protein sequence ID" value="KAH3812592.1"/>
    <property type="molecule type" value="Genomic_DNA"/>
</dbReference>
<reference evidence="2" key="1">
    <citation type="journal article" date="2019" name="bioRxiv">
        <title>The Genome of the Zebra Mussel, Dreissena polymorpha: A Resource for Invasive Species Research.</title>
        <authorList>
            <person name="McCartney M.A."/>
            <person name="Auch B."/>
            <person name="Kono T."/>
            <person name="Mallez S."/>
            <person name="Zhang Y."/>
            <person name="Obille A."/>
            <person name="Becker A."/>
            <person name="Abrahante J.E."/>
            <person name="Garbe J."/>
            <person name="Badalamenti J.P."/>
            <person name="Herman A."/>
            <person name="Mangelson H."/>
            <person name="Liachko I."/>
            <person name="Sullivan S."/>
            <person name="Sone E.D."/>
            <person name="Koren S."/>
            <person name="Silverstein K.A.T."/>
            <person name="Beckman K.B."/>
            <person name="Gohl D.M."/>
        </authorList>
    </citation>
    <scope>NUCLEOTIDE SEQUENCE</scope>
    <source>
        <strain evidence="2">Duluth1</strain>
        <tissue evidence="2">Whole animal</tissue>
    </source>
</reference>
<evidence type="ECO:0000313" key="2">
    <source>
        <dbReference type="EMBL" id="KAH3812592.1"/>
    </source>
</evidence>
<protein>
    <submittedName>
        <fullName evidence="2">Uncharacterized protein</fullName>
    </submittedName>
</protein>
<proteinExistence type="predicted"/>
<reference evidence="2" key="2">
    <citation type="submission" date="2020-11" db="EMBL/GenBank/DDBJ databases">
        <authorList>
            <person name="McCartney M.A."/>
            <person name="Auch B."/>
            <person name="Kono T."/>
            <person name="Mallez S."/>
            <person name="Becker A."/>
            <person name="Gohl D.M."/>
            <person name="Silverstein K.A.T."/>
            <person name="Koren S."/>
            <person name="Bechman K.B."/>
            <person name="Herman A."/>
            <person name="Abrahante J.E."/>
            <person name="Garbe J."/>
        </authorList>
    </citation>
    <scope>NUCLEOTIDE SEQUENCE</scope>
    <source>
        <strain evidence="2">Duluth1</strain>
        <tissue evidence="2">Whole animal</tissue>
    </source>
</reference>
<dbReference type="AlphaFoldDB" id="A0A9D4G973"/>